<dbReference type="InterPro" id="IPR006500">
    <property type="entry name" value="Helicase_put_C_phage/plasmid"/>
</dbReference>
<proteinExistence type="predicted"/>
<accession>A0A926EGJ4</accession>
<evidence type="ECO:0000256" key="1">
    <source>
        <dbReference type="ARBA" id="ARBA00022741"/>
    </source>
</evidence>
<evidence type="ECO:0000313" key="6">
    <source>
        <dbReference type="EMBL" id="MBC8579149.1"/>
    </source>
</evidence>
<dbReference type="PANTHER" id="PTHR35372:SF2">
    <property type="entry name" value="SF3 HELICASE DOMAIN-CONTAINING PROTEIN"/>
    <property type="match status" value="1"/>
</dbReference>
<dbReference type="SUPFAM" id="SSF52540">
    <property type="entry name" value="P-loop containing nucleoside triphosphate hydrolases"/>
    <property type="match status" value="1"/>
</dbReference>
<keyword evidence="4" id="KW-0067">ATP-binding</keyword>
<feature type="domain" description="SF3 helicase" evidence="5">
    <location>
        <begin position="353"/>
        <end position="507"/>
    </location>
</feature>
<dbReference type="InterPro" id="IPR004968">
    <property type="entry name" value="DNA_primase/NTPase_C"/>
</dbReference>
<gene>
    <name evidence="6" type="ORF">H8718_06310</name>
</gene>
<dbReference type="Proteomes" id="UP000655830">
    <property type="component" value="Unassembled WGS sequence"/>
</dbReference>
<dbReference type="Pfam" id="PF08706">
    <property type="entry name" value="D5_N"/>
    <property type="match status" value="1"/>
</dbReference>
<dbReference type="InterPro" id="IPR027417">
    <property type="entry name" value="P-loop_NTPase"/>
</dbReference>
<evidence type="ECO:0000256" key="4">
    <source>
        <dbReference type="ARBA" id="ARBA00022840"/>
    </source>
</evidence>
<sequence>MLENMLKGYIPTWKKGKLPTEEVKGRKEFYSLDAVKQLDSYGGVLEDDVIMIDVDDMEESNLLHSMIDEMGISCNIIKTTRGKHFYFRNVEITKECTNKTSCVGISHMDIKLGINNRITPLKIDGEYREVLREVEELDFVPRWLKPVRANVDFKMLDEGSGRNQALFNYILTLQQTGMSKDEVKETITLINKYILKDPIGEKELDTILRDDAFMKQSFYDERGKLQFQSLANYLKHEYNIIKIDSQLHIYHKGVYVRDTDEIERLLIKYITNSTKSARAEMLRWLELVCEEYKPASERYILFKNGIYDIYEDTLLAHDPSMIFQNMIPWNYNPNAESKSVDKLLNKVSCNDENIRALIEEMFGFCLYRRSEIGKFFILTGEGSNGKSTTLEMLIAMLGEDNISSISMKNLTKRFNAFHLHGKLANVGDDISGAFIEESEDLKKMTIGERMTVEEKGKNPYIIKPYAKLIFSANDIPKVKDSSFGFKRRMMIIPFNAKIRHTDSDFDPRIKDKVLTTESMEYVILLALEGLKRVTLTNTFTQSAKVVKELEEYHRTNNPILDFVEEKEGSIENNTTKYVYRMYTQWCYDNGYNPLTSRRFTLQLKTLCSYATKQTRMNGERVQIYVSI</sequence>
<dbReference type="Pfam" id="PF03288">
    <property type="entry name" value="Pox_D5"/>
    <property type="match status" value="1"/>
</dbReference>
<reference evidence="6" key="1">
    <citation type="submission" date="2020-08" db="EMBL/GenBank/DDBJ databases">
        <title>Genome public.</title>
        <authorList>
            <person name="Liu C."/>
            <person name="Sun Q."/>
        </authorList>
    </citation>
    <scope>NUCLEOTIDE SEQUENCE</scope>
    <source>
        <strain evidence="6">NSJ-12</strain>
    </source>
</reference>
<dbReference type="AlphaFoldDB" id="A0A926EGJ4"/>
<dbReference type="GO" id="GO:0016787">
    <property type="term" value="F:hydrolase activity"/>
    <property type="evidence" value="ECO:0007669"/>
    <property type="project" value="UniProtKB-KW"/>
</dbReference>
<protein>
    <submittedName>
        <fullName evidence="6">DNA primase</fullName>
    </submittedName>
</protein>
<evidence type="ECO:0000256" key="2">
    <source>
        <dbReference type="ARBA" id="ARBA00022801"/>
    </source>
</evidence>
<dbReference type="InterPro" id="IPR014015">
    <property type="entry name" value="Helicase_SF3_DNA-vir"/>
</dbReference>
<dbReference type="RefSeq" id="WP_249332303.1">
    <property type="nucleotide sequence ID" value="NZ_JACRSY010000008.1"/>
</dbReference>
<dbReference type="Gene3D" id="3.40.50.300">
    <property type="entry name" value="P-loop containing nucleotide triphosphate hydrolases"/>
    <property type="match status" value="1"/>
</dbReference>
<comment type="caution">
    <text evidence="6">The sequence shown here is derived from an EMBL/GenBank/DDBJ whole genome shotgun (WGS) entry which is preliminary data.</text>
</comment>
<keyword evidence="7" id="KW-1185">Reference proteome</keyword>
<name>A0A926EGJ4_9FIRM</name>
<dbReference type="EMBL" id="JACRSY010000008">
    <property type="protein sequence ID" value="MBC8579149.1"/>
    <property type="molecule type" value="Genomic_DNA"/>
</dbReference>
<dbReference type="Pfam" id="PF19263">
    <property type="entry name" value="DUF5906"/>
    <property type="match status" value="1"/>
</dbReference>
<dbReference type="InterPro" id="IPR014818">
    <property type="entry name" value="Phage/plasmid_primase_P4_C"/>
</dbReference>
<evidence type="ECO:0000256" key="3">
    <source>
        <dbReference type="ARBA" id="ARBA00022806"/>
    </source>
</evidence>
<dbReference type="GO" id="GO:0005524">
    <property type="term" value="F:ATP binding"/>
    <property type="evidence" value="ECO:0007669"/>
    <property type="project" value="UniProtKB-KW"/>
</dbReference>
<keyword evidence="3" id="KW-0347">Helicase</keyword>
<dbReference type="SMART" id="SM00885">
    <property type="entry name" value="D5_N"/>
    <property type="match status" value="1"/>
</dbReference>
<organism evidence="6 7">
    <name type="scientific">Zhenhengia yiwuensis</name>
    <dbReference type="NCBI Taxonomy" id="2763666"/>
    <lineage>
        <taxon>Bacteria</taxon>
        <taxon>Bacillati</taxon>
        <taxon>Bacillota</taxon>
        <taxon>Clostridia</taxon>
        <taxon>Lachnospirales</taxon>
        <taxon>Lachnospiraceae</taxon>
        <taxon>Zhenhengia</taxon>
    </lineage>
</organism>
<keyword evidence="1" id="KW-0547">Nucleotide-binding</keyword>
<dbReference type="PANTHER" id="PTHR35372">
    <property type="entry name" value="ATP BINDING PROTEIN-RELATED"/>
    <property type="match status" value="1"/>
</dbReference>
<evidence type="ECO:0000259" key="5">
    <source>
        <dbReference type="PROSITE" id="PS51206"/>
    </source>
</evidence>
<dbReference type="NCBIfam" id="TIGR01613">
    <property type="entry name" value="primase_Cterm"/>
    <property type="match status" value="1"/>
</dbReference>
<evidence type="ECO:0000313" key="7">
    <source>
        <dbReference type="Proteomes" id="UP000655830"/>
    </source>
</evidence>
<keyword evidence="2" id="KW-0378">Hydrolase</keyword>
<dbReference type="InterPro" id="IPR051620">
    <property type="entry name" value="ORF904-like_C"/>
</dbReference>
<dbReference type="GO" id="GO:0004386">
    <property type="term" value="F:helicase activity"/>
    <property type="evidence" value="ECO:0007669"/>
    <property type="project" value="UniProtKB-KW"/>
</dbReference>
<dbReference type="InterPro" id="IPR045455">
    <property type="entry name" value="NrS-1_pol-like_helicase"/>
</dbReference>
<dbReference type="PROSITE" id="PS51206">
    <property type="entry name" value="SF3_HELICASE_1"/>
    <property type="match status" value="1"/>
</dbReference>